<evidence type="ECO:0000313" key="7">
    <source>
        <dbReference type="EMBL" id="OQD68771.1"/>
    </source>
</evidence>
<evidence type="ECO:0000256" key="3">
    <source>
        <dbReference type="ARBA" id="ARBA00022827"/>
    </source>
</evidence>
<keyword evidence="8" id="KW-1185">Reference proteome</keyword>
<dbReference type="PANTHER" id="PTHR47178">
    <property type="entry name" value="MONOOXYGENASE, FAD-BINDING"/>
    <property type="match status" value="1"/>
</dbReference>
<dbReference type="STRING" id="69771.A0A1V6NVN5"/>
<dbReference type="AlphaFoldDB" id="A0A1V6NVN5"/>
<evidence type="ECO:0000256" key="2">
    <source>
        <dbReference type="ARBA" id="ARBA00022630"/>
    </source>
</evidence>
<dbReference type="OMA" id="WGLTLNW"/>
<name>A0A1V6NVN5_PENDC</name>
<evidence type="ECO:0000256" key="1">
    <source>
        <dbReference type="ARBA" id="ARBA00001974"/>
    </source>
</evidence>
<evidence type="ECO:0000256" key="4">
    <source>
        <dbReference type="ARBA" id="ARBA00023002"/>
    </source>
</evidence>
<feature type="domain" description="FAD-binding" evidence="6">
    <location>
        <begin position="17"/>
        <end position="179"/>
    </location>
</feature>
<reference evidence="8" key="1">
    <citation type="journal article" date="2017" name="Nat. Microbiol.">
        <title>Global analysis of biosynthetic gene clusters reveals vast potential of secondary metabolite production in Penicillium species.</title>
        <authorList>
            <person name="Nielsen J.C."/>
            <person name="Grijseels S."/>
            <person name="Prigent S."/>
            <person name="Ji B."/>
            <person name="Dainat J."/>
            <person name="Nielsen K.F."/>
            <person name="Frisvad J.C."/>
            <person name="Workman M."/>
            <person name="Nielsen J."/>
        </authorList>
    </citation>
    <scope>NUCLEOTIDE SEQUENCE [LARGE SCALE GENOMIC DNA]</scope>
    <source>
        <strain evidence="8">IBT 11843</strain>
    </source>
</reference>
<dbReference type="GO" id="GO:0071949">
    <property type="term" value="F:FAD binding"/>
    <property type="evidence" value="ECO:0007669"/>
    <property type="project" value="InterPro"/>
</dbReference>
<organism evidence="7 8">
    <name type="scientific">Penicillium decumbens</name>
    <dbReference type="NCBI Taxonomy" id="69771"/>
    <lineage>
        <taxon>Eukaryota</taxon>
        <taxon>Fungi</taxon>
        <taxon>Dikarya</taxon>
        <taxon>Ascomycota</taxon>
        <taxon>Pezizomycotina</taxon>
        <taxon>Eurotiomycetes</taxon>
        <taxon>Eurotiomycetidae</taxon>
        <taxon>Eurotiales</taxon>
        <taxon>Aspergillaceae</taxon>
        <taxon>Penicillium</taxon>
    </lineage>
</organism>
<protein>
    <recommendedName>
        <fullName evidence="6">FAD-binding domain-containing protein</fullName>
    </recommendedName>
</protein>
<dbReference type="EMBL" id="MDYL01000031">
    <property type="protein sequence ID" value="OQD68771.1"/>
    <property type="molecule type" value="Genomic_DNA"/>
</dbReference>
<dbReference type="SUPFAM" id="SSF51905">
    <property type="entry name" value="FAD/NAD(P)-binding domain"/>
    <property type="match status" value="1"/>
</dbReference>
<dbReference type="Pfam" id="PF01494">
    <property type="entry name" value="FAD_binding_3"/>
    <property type="match status" value="1"/>
</dbReference>
<dbReference type="PRINTS" id="PR00420">
    <property type="entry name" value="RNGMNOXGNASE"/>
</dbReference>
<dbReference type="GO" id="GO:0004497">
    <property type="term" value="F:monooxygenase activity"/>
    <property type="evidence" value="ECO:0007669"/>
    <property type="project" value="UniProtKB-KW"/>
</dbReference>
<dbReference type="OrthoDB" id="47494at2759"/>
<keyword evidence="5" id="KW-0503">Monooxygenase</keyword>
<proteinExistence type="predicted"/>
<accession>A0A1V6NVN5</accession>
<gene>
    <name evidence="7" type="ORF">PENDEC_c031G07142</name>
</gene>
<dbReference type="Gene3D" id="3.50.50.60">
    <property type="entry name" value="FAD/NAD(P)-binding domain"/>
    <property type="match status" value="1"/>
</dbReference>
<keyword evidence="4" id="KW-0560">Oxidoreductase</keyword>
<sequence>MLALTTQLKTMADFDPPVLIIGAGISGLVLAQYLQHLGVRFEIFDRDSALDARTGGWGLTLHWALPTLRGLLPAHIVDQFSNTFVNKDASSRGDVGSFQFFNLKSGEAMYSVPAKERIRVNRGRLRELLTSGVDVHWDRTLLNIESSAETITAHFDNGTSYTGRLLVACDGARSRARQILYPDNWQMNPLPVQLLGASPLYTSEEMGGAQLIDPYIFQGSHPDTDVFMFFSFLDTPNNFDESSRDRYHCQIIVSWADSKGITLPISNSDRVALMEKLADNWTEPFRSLIHKLPEDIEARSIRIEDWLFRPGRTNVHPRAVLMGDSAHTMTMFRGEGANNAIVDVRDLVKRVDMRNVESFDSETLSASLAGYENDIFARVEPSVLNSRQACLDAHEFSKIVAGSPLVAARVL</sequence>
<dbReference type="Proteomes" id="UP000191522">
    <property type="component" value="Unassembled WGS sequence"/>
</dbReference>
<dbReference type="InterPro" id="IPR002938">
    <property type="entry name" value="FAD-bd"/>
</dbReference>
<evidence type="ECO:0000259" key="6">
    <source>
        <dbReference type="Pfam" id="PF01494"/>
    </source>
</evidence>
<evidence type="ECO:0000256" key="5">
    <source>
        <dbReference type="ARBA" id="ARBA00023033"/>
    </source>
</evidence>
<keyword evidence="3" id="KW-0274">FAD</keyword>
<keyword evidence="2" id="KW-0285">Flavoprotein</keyword>
<comment type="cofactor">
    <cofactor evidence="1">
        <name>FAD</name>
        <dbReference type="ChEBI" id="CHEBI:57692"/>
    </cofactor>
</comment>
<dbReference type="PANTHER" id="PTHR47178:SF1">
    <property type="entry name" value="FAD-BINDING DOMAIN-CONTAINING PROTEIN-RELATED"/>
    <property type="match status" value="1"/>
</dbReference>
<dbReference type="InterPro" id="IPR036188">
    <property type="entry name" value="FAD/NAD-bd_sf"/>
</dbReference>
<evidence type="ECO:0000313" key="8">
    <source>
        <dbReference type="Proteomes" id="UP000191522"/>
    </source>
</evidence>
<comment type="caution">
    <text evidence="7">The sequence shown here is derived from an EMBL/GenBank/DDBJ whole genome shotgun (WGS) entry which is preliminary data.</text>
</comment>